<name>A0A812N4R6_SYMPI</name>
<sequence length="60" mass="6317">MPTELDAFSSFTSTKVSGVWVSITSASSNLGSLLALLGFQALPQHRKRLVPSIISTAILA</sequence>
<dbReference type="Proteomes" id="UP000649617">
    <property type="component" value="Unassembled WGS sequence"/>
</dbReference>
<comment type="caution">
    <text evidence="2">The sequence shown here is derived from an EMBL/GenBank/DDBJ whole genome shotgun (WGS) entry which is preliminary data.</text>
</comment>
<keyword evidence="3" id="KW-1185">Reference proteome</keyword>
<feature type="non-terminal residue" evidence="2">
    <location>
        <position position="1"/>
    </location>
</feature>
<evidence type="ECO:0000313" key="2">
    <source>
        <dbReference type="EMBL" id="CAE7288719.1"/>
    </source>
</evidence>
<keyword evidence="1" id="KW-0472">Membrane</keyword>
<protein>
    <submittedName>
        <fullName evidence="2">Uncharacterized protein</fullName>
    </submittedName>
</protein>
<keyword evidence="1" id="KW-1133">Transmembrane helix</keyword>
<proteinExistence type="predicted"/>
<dbReference type="AlphaFoldDB" id="A0A812N4R6"/>
<feature type="transmembrane region" description="Helical" evidence="1">
    <location>
        <begin position="20"/>
        <end position="39"/>
    </location>
</feature>
<gene>
    <name evidence="2" type="ORF">SPIL2461_LOCUS6489</name>
</gene>
<evidence type="ECO:0000256" key="1">
    <source>
        <dbReference type="SAM" id="Phobius"/>
    </source>
</evidence>
<evidence type="ECO:0000313" key="3">
    <source>
        <dbReference type="Proteomes" id="UP000649617"/>
    </source>
</evidence>
<reference evidence="2" key="1">
    <citation type="submission" date="2021-02" db="EMBL/GenBank/DDBJ databases">
        <authorList>
            <person name="Dougan E. K."/>
            <person name="Rhodes N."/>
            <person name="Thang M."/>
            <person name="Chan C."/>
        </authorList>
    </citation>
    <scope>NUCLEOTIDE SEQUENCE</scope>
</reference>
<accession>A0A812N4R6</accession>
<dbReference type="EMBL" id="CAJNIZ010009813">
    <property type="protein sequence ID" value="CAE7288719.1"/>
    <property type="molecule type" value="Genomic_DNA"/>
</dbReference>
<organism evidence="2 3">
    <name type="scientific">Symbiodinium pilosum</name>
    <name type="common">Dinoflagellate</name>
    <dbReference type="NCBI Taxonomy" id="2952"/>
    <lineage>
        <taxon>Eukaryota</taxon>
        <taxon>Sar</taxon>
        <taxon>Alveolata</taxon>
        <taxon>Dinophyceae</taxon>
        <taxon>Suessiales</taxon>
        <taxon>Symbiodiniaceae</taxon>
        <taxon>Symbiodinium</taxon>
    </lineage>
</organism>
<keyword evidence="1" id="KW-0812">Transmembrane</keyword>